<dbReference type="EMBL" id="CAADRP010001617">
    <property type="protein sequence ID" value="VFU45080.1"/>
    <property type="molecule type" value="Genomic_DNA"/>
</dbReference>
<sequence>MNLLKFQSTNGKHVENFAASSSLFASANSVVKFNGLNYEEWSEQIRFSLGVMSLDQAILTDEEPAAITDESSELEKSRYETWERSNRLCLNLLRMSMAESSLMSELTTKRFDWSQTIHEHVTHMSNLASRLTSMGMEVHESFLVQFIINSLPQEYGQFQVNYNTIKDKWNIQELKAMLIQEEARLKKQKNQVALIVGLNKAGSSFKKPSMKDKRKDKGIFKGPESQIRKVVKCFFCKKEGHMKKDCLEGSMFDKGFSTIQPLKGTESYLFMGNRMKARIVGIGTYRLIFDTGCYIDLENCLFVPECARNLVSVSRLDDLGFNFKIGHGVFSLYRKDYFYGNGTLVDSLYRFNLDKCFSESLFNVENQGINVVHQ</sequence>
<keyword evidence="1" id="KW-0479">Metal-binding</keyword>
<dbReference type="Pfam" id="PF00098">
    <property type="entry name" value="zf-CCHC"/>
    <property type="match status" value="1"/>
</dbReference>
<dbReference type="SMART" id="SM00343">
    <property type="entry name" value="ZnF_C2HC"/>
    <property type="match status" value="1"/>
</dbReference>
<evidence type="ECO:0000259" key="2">
    <source>
        <dbReference type="PROSITE" id="PS50158"/>
    </source>
</evidence>
<dbReference type="Pfam" id="PF14223">
    <property type="entry name" value="Retrotran_gag_2"/>
    <property type="match status" value="1"/>
</dbReference>
<dbReference type="AlphaFoldDB" id="A0A6N2LX56"/>
<evidence type="ECO:0000256" key="1">
    <source>
        <dbReference type="PROSITE-ProRule" id="PRU00047"/>
    </source>
</evidence>
<accession>A0A6N2LX56</accession>
<dbReference type="InterPro" id="IPR036875">
    <property type="entry name" value="Znf_CCHC_sf"/>
</dbReference>
<dbReference type="GO" id="GO:0008270">
    <property type="term" value="F:zinc ion binding"/>
    <property type="evidence" value="ECO:0007669"/>
    <property type="project" value="UniProtKB-KW"/>
</dbReference>
<proteinExistence type="predicted"/>
<dbReference type="InterPro" id="IPR001878">
    <property type="entry name" value="Znf_CCHC"/>
</dbReference>
<keyword evidence="1" id="KW-0863">Zinc-finger</keyword>
<gene>
    <name evidence="3" type="ORF">SVIM_LOCUS280921</name>
</gene>
<organism evidence="3">
    <name type="scientific">Salix viminalis</name>
    <name type="common">Common osier</name>
    <name type="synonym">Basket willow</name>
    <dbReference type="NCBI Taxonomy" id="40686"/>
    <lineage>
        <taxon>Eukaryota</taxon>
        <taxon>Viridiplantae</taxon>
        <taxon>Streptophyta</taxon>
        <taxon>Embryophyta</taxon>
        <taxon>Tracheophyta</taxon>
        <taxon>Spermatophyta</taxon>
        <taxon>Magnoliopsida</taxon>
        <taxon>eudicotyledons</taxon>
        <taxon>Gunneridae</taxon>
        <taxon>Pentapetalae</taxon>
        <taxon>rosids</taxon>
        <taxon>fabids</taxon>
        <taxon>Malpighiales</taxon>
        <taxon>Salicaceae</taxon>
        <taxon>Saliceae</taxon>
        <taxon>Salix</taxon>
    </lineage>
</organism>
<protein>
    <recommendedName>
        <fullName evidence="2">CCHC-type domain-containing protein</fullName>
    </recommendedName>
</protein>
<dbReference type="GO" id="GO:0003676">
    <property type="term" value="F:nucleic acid binding"/>
    <property type="evidence" value="ECO:0007669"/>
    <property type="project" value="InterPro"/>
</dbReference>
<reference evidence="3" key="1">
    <citation type="submission" date="2019-03" db="EMBL/GenBank/DDBJ databases">
        <authorList>
            <person name="Mank J."/>
            <person name="Almeida P."/>
        </authorList>
    </citation>
    <scope>NUCLEOTIDE SEQUENCE</scope>
    <source>
        <strain evidence="3">78183</strain>
    </source>
</reference>
<dbReference type="Pfam" id="PF22936">
    <property type="entry name" value="Pol_BBD"/>
    <property type="match status" value="1"/>
</dbReference>
<dbReference type="PANTHER" id="PTHR47592">
    <property type="entry name" value="PBF68 PROTEIN"/>
    <property type="match status" value="1"/>
</dbReference>
<name>A0A6N2LX56_SALVM</name>
<dbReference type="SUPFAM" id="SSF57756">
    <property type="entry name" value="Retrovirus zinc finger-like domains"/>
    <property type="match status" value="1"/>
</dbReference>
<dbReference type="PROSITE" id="PS50158">
    <property type="entry name" value="ZF_CCHC"/>
    <property type="match status" value="1"/>
</dbReference>
<keyword evidence="1" id="KW-0862">Zinc</keyword>
<evidence type="ECO:0000313" key="3">
    <source>
        <dbReference type="EMBL" id="VFU45080.1"/>
    </source>
</evidence>
<dbReference type="Gene3D" id="4.10.60.10">
    <property type="entry name" value="Zinc finger, CCHC-type"/>
    <property type="match status" value="1"/>
</dbReference>
<dbReference type="InterPro" id="IPR054722">
    <property type="entry name" value="PolX-like_BBD"/>
</dbReference>
<feature type="domain" description="CCHC-type" evidence="2">
    <location>
        <begin position="232"/>
        <end position="246"/>
    </location>
</feature>